<evidence type="ECO:0000256" key="4">
    <source>
        <dbReference type="ARBA" id="ARBA00023088"/>
    </source>
</evidence>
<evidence type="ECO:0000259" key="7">
    <source>
        <dbReference type="Pfam" id="PF00746"/>
    </source>
</evidence>
<keyword evidence="4" id="KW-0572">Peptidoglycan-anchor</keyword>
<dbReference type="RefSeq" id="WP_219057956.1">
    <property type="nucleotide sequence ID" value="NZ_JAHBBH010000004.1"/>
</dbReference>
<accession>A0ABS6WCU5</accession>
<name>A0ABS6WCU5_9BIFI</name>
<keyword evidence="5" id="KW-1133">Transmembrane helix</keyword>
<keyword evidence="5" id="KW-0472">Membrane</keyword>
<feature type="signal peptide" evidence="6">
    <location>
        <begin position="1"/>
        <end position="28"/>
    </location>
</feature>
<dbReference type="InterPro" id="IPR019931">
    <property type="entry name" value="LPXTG_anchor"/>
</dbReference>
<keyword evidence="10" id="KW-1185">Reference proteome</keyword>
<comment type="caution">
    <text evidence="9">The sequence shown here is derived from an EMBL/GenBank/DDBJ whole genome shotgun (WGS) entry which is preliminary data.</text>
</comment>
<evidence type="ECO:0000256" key="2">
    <source>
        <dbReference type="ARBA" id="ARBA00022525"/>
    </source>
</evidence>
<dbReference type="Proteomes" id="UP000700815">
    <property type="component" value="Unassembled WGS sequence"/>
</dbReference>
<keyword evidence="2" id="KW-0964">Secreted</keyword>
<dbReference type="Pfam" id="PF00746">
    <property type="entry name" value="Gram_pos_anchor"/>
    <property type="match status" value="1"/>
</dbReference>
<feature type="domain" description="Gram-positive cocci surface proteins LPxTG" evidence="7">
    <location>
        <begin position="596"/>
        <end position="630"/>
    </location>
</feature>
<evidence type="ECO:0000256" key="5">
    <source>
        <dbReference type="SAM" id="Phobius"/>
    </source>
</evidence>
<sequence>MKMKQVLAGVAAAATLLSGLALSTVANAENAPTAQEDKVTFGTTITLKGSVAALTGRSFKAVKLADYGAATIQPAGIAVTTTTNAGLKSAIETALTSATSDATNNDDRYTTNDDGDAMAWVAQHINDSSAAPWSGQLRKFVQNVAASQAYQQDTGAGTWGAQLGGSGNDSTLEVSGLSKGLYLITDSTDYPMNATDTAAKTWTRSIPILVGTGVFKDTAMTQSLFTNSSDGTVVVKNNEIPLIKTVNEVSIPNNKTAKYTVDSKVPNYVGYKKDTYTYKFVDNLEQNKLAFPTEKINNTDTVTAKSIGLKVTITLTDAEQAVTIDPTSEDNAHSDWYDFTDASATSFTLNLKKFIDAHASTVKTKDDTNSSEVDVYALGDNNTNWSGATVTITYNATVLDAAYRKGADNDIKVQYSNNPSVDSTADAPNYTEREDHEKVFNFNYKIVKKDKETGTVLSGAQFKLTRIDDNNTTLTGDYAFTDTKETGNNGEIEFTGLAAGKYLVEETAAPADHINAGLKYYLTITPTYQEESATKIDGTSYQRKVSVTQVNYTISDVTGGGWVSGNFVNNGTLTNTVIPTETTKITTSMDVLNATSIAQLPLTGAAGTVLFTVIGLLLAGGAGFVYARSRSVKSALAC</sequence>
<gene>
    <name evidence="9" type="ORF">KIH79_02555</name>
</gene>
<evidence type="ECO:0000256" key="3">
    <source>
        <dbReference type="ARBA" id="ARBA00022729"/>
    </source>
</evidence>
<keyword evidence="5" id="KW-0812">Transmembrane</keyword>
<dbReference type="InterPro" id="IPR041033">
    <property type="entry name" value="SpaA_PFL_dom_1"/>
</dbReference>
<evidence type="ECO:0000256" key="6">
    <source>
        <dbReference type="SAM" id="SignalP"/>
    </source>
</evidence>
<keyword evidence="1" id="KW-0134">Cell wall</keyword>
<dbReference type="EMBL" id="JAHBBH010000004">
    <property type="protein sequence ID" value="MBW3091850.1"/>
    <property type="molecule type" value="Genomic_DNA"/>
</dbReference>
<evidence type="ECO:0000313" key="9">
    <source>
        <dbReference type="EMBL" id="MBW3091850.1"/>
    </source>
</evidence>
<proteinExistence type="predicted"/>
<keyword evidence="3 6" id="KW-0732">Signal</keyword>
<evidence type="ECO:0000259" key="8">
    <source>
        <dbReference type="Pfam" id="PF17802"/>
    </source>
</evidence>
<feature type="domain" description="SpaA-like prealbumin fold" evidence="8">
    <location>
        <begin position="444"/>
        <end position="525"/>
    </location>
</feature>
<reference evidence="9 10" key="1">
    <citation type="submission" date="2021-05" db="EMBL/GenBank/DDBJ databases">
        <title>Phylogenetic classification of ten novel species belonging to the genus Bifidobacterium comprising B. colchicus sp. nov., B. abeli sp. nov., B. bicoloris sp. nov., B. guerezis sp. nov., B. rosaliae sp. nov., B. santillanensis sp. nov., B. argentati sp. nov., B. amazzoni sp. nov., B. pluviali sp. nov., and B. pinnaculum sp. nov.</title>
        <authorList>
            <person name="Lugli G.A."/>
            <person name="Ruiz Garcia L."/>
            <person name="Margolles A."/>
            <person name="Ventura M."/>
        </authorList>
    </citation>
    <scope>NUCLEOTIDE SEQUENCE [LARGE SCALE GENOMIC DNA]</scope>
    <source>
        <strain evidence="9 10">82T10</strain>
    </source>
</reference>
<organism evidence="9 10">
    <name type="scientific">Bifidobacterium miconis</name>
    <dbReference type="NCBI Taxonomy" id="2834435"/>
    <lineage>
        <taxon>Bacteria</taxon>
        <taxon>Bacillati</taxon>
        <taxon>Actinomycetota</taxon>
        <taxon>Actinomycetes</taxon>
        <taxon>Bifidobacteriales</taxon>
        <taxon>Bifidobacteriaceae</taxon>
        <taxon>Bifidobacterium</taxon>
    </lineage>
</organism>
<protein>
    <submittedName>
        <fullName evidence="9">LPXTG cell wall anchor domain-containing protein</fullName>
    </submittedName>
</protein>
<evidence type="ECO:0000313" key="10">
    <source>
        <dbReference type="Proteomes" id="UP000700815"/>
    </source>
</evidence>
<feature type="chain" id="PRO_5046229594" evidence="6">
    <location>
        <begin position="29"/>
        <end position="638"/>
    </location>
</feature>
<dbReference type="Pfam" id="PF17802">
    <property type="entry name" value="SpaA"/>
    <property type="match status" value="1"/>
</dbReference>
<feature type="transmembrane region" description="Helical" evidence="5">
    <location>
        <begin position="605"/>
        <end position="627"/>
    </location>
</feature>
<dbReference type="NCBIfam" id="TIGR01167">
    <property type="entry name" value="LPXTG_anchor"/>
    <property type="match status" value="1"/>
</dbReference>
<evidence type="ECO:0000256" key="1">
    <source>
        <dbReference type="ARBA" id="ARBA00022512"/>
    </source>
</evidence>